<gene>
    <name evidence="1" type="ORF">P7K49_018359</name>
</gene>
<dbReference type="EMBL" id="JASSZA010000008">
    <property type="protein sequence ID" value="KAK2104503.1"/>
    <property type="molecule type" value="Genomic_DNA"/>
</dbReference>
<dbReference type="Proteomes" id="UP001266305">
    <property type="component" value="Unassembled WGS sequence"/>
</dbReference>
<organism evidence="1 2">
    <name type="scientific">Saguinus oedipus</name>
    <name type="common">Cotton-top tamarin</name>
    <name type="synonym">Oedipomidas oedipus</name>
    <dbReference type="NCBI Taxonomy" id="9490"/>
    <lineage>
        <taxon>Eukaryota</taxon>
        <taxon>Metazoa</taxon>
        <taxon>Chordata</taxon>
        <taxon>Craniata</taxon>
        <taxon>Vertebrata</taxon>
        <taxon>Euteleostomi</taxon>
        <taxon>Mammalia</taxon>
        <taxon>Eutheria</taxon>
        <taxon>Euarchontoglires</taxon>
        <taxon>Primates</taxon>
        <taxon>Haplorrhini</taxon>
        <taxon>Platyrrhini</taxon>
        <taxon>Cebidae</taxon>
        <taxon>Callitrichinae</taxon>
        <taxon>Saguinus</taxon>
    </lineage>
</organism>
<evidence type="ECO:0000313" key="1">
    <source>
        <dbReference type="EMBL" id="KAK2104503.1"/>
    </source>
</evidence>
<accession>A0ABQ9V572</accession>
<name>A0ABQ9V572_SAGOE</name>
<keyword evidence="2" id="KW-1185">Reference proteome</keyword>
<protein>
    <submittedName>
        <fullName evidence="1">Uncharacterized protein</fullName>
    </submittedName>
</protein>
<comment type="caution">
    <text evidence="1">The sequence shown here is derived from an EMBL/GenBank/DDBJ whole genome shotgun (WGS) entry which is preliminary data.</text>
</comment>
<sequence>MQRRRHHVGRAELREALQAAVEWRRARGPAMIASCLCYLLLPAARLFRALSGTGPAYRQAGDRPSPASAAFRGPETACGGPGLVTTVPGAVPRCGKAVLSPRPAGPS</sequence>
<proteinExistence type="predicted"/>
<evidence type="ECO:0000313" key="2">
    <source>
        <dbReference type="Proteomes" id="UP001266305"/>
    </source>
</evidence>
<reference evidence="1 2" key="1">
    <citation type="submission" date="2023-05" db="EMBL/GenBank/DDBJ databases">
        <title>B98-5 Cell Line De Novo Hybrid Assembly: An Optical Mapping Approach.</title>
        <authorList>
            <person name="Kananen K."/>
            <person name="Auerbach J.A."/>
            <person name="Kautto E."/>
            <person name="Blachly J.S."/>
        </authorList>
    </citation>
    <scope>NUCLEOTIDE SEQUENCE [LARGE SCALE GENOMIC DNA]</scope>
    <source>
        <strain evidence="1">B95-8</strain>
        <tissue evidence="1">Cell line</tissue>
    </source>
</reference>